<dbReference type="PANTHER" id="PTHR43939:SF44">
    <property type="entry name" value="MEDIATOR COMPLEX SUBUNIT 15 KIX DOMAIN-CONTAINING PROTEIN"/>
    <property type="match status" value="1"/>
</dbReference>
<dbReference type="Pfam" id="PF20703">
    <property type="entry name" value="nSTAND1"/>
    <property type="match status" value="1"/>
</dbReference>
<dbReference type="Gene3D" id="1.25.40.10">
    <property type="entry name" value="Tetratricopeptide repeat domain"/>
    <property type="match status" value="1"/>
</dbReference>
<dbReference type="EMBL" id="CP024785">
    <property type="protein sequence ID" value="AUB39404.1"/>
    <property type="molecule type" value="Genomic_DNA"/>
</dbReference>
<dbReference type="InterPro" id="IPR011990">
    <property type="entry name" value="TPR-like_helical_dom_sf"/>
</dbReference>
<dbReference type="InterPro" id="IPR027417">
    <property type="entry name" value="P-loop_NTPase"/>
</dbReference>
<dbReference type="RefSeq" id="WP_100900428.1">
    <property type="nucleotide sequence ID" value="NZ_CAWNNC010000001.1"/>
</dbReference>
<evidence type="ECO:0000256" key="1">
    <source>
        <dbReference type="PROSITE-ProRule" id="PRU00221"/>
    </source>
</evidence>
<feature type="compositionally biased region" description="Low complexity" evidence="2">
    <location>
        <begin position="945"/>
        <end position="958"/>
    </location>
</feature>
<dbReference type="InterPro" id="IPR015943">
    <property type="entry name" value="WD40/YVTN_repeat-like_dom_sf"/>
</dbReference>
<dbReference type="InterPro" id="IPR001680">
    <property type="entry name" value="WD40_rpt"/>
</dbReference>
<dbReference type="PROSITE" id="PS50294">
    <property type="entry name" value="WD_REPEATS_REGION"/>
    <property type="match status" value="1"/>
</dbReference>
<gene>
    <name evidence="4" type="ORF">COO91_05397</name>
</gene>
<dbReference type="SUPFAM" id="SSF48452">
    <property type="entry name" value="TPR-like"/>
    <property type="match status" value="2"/>
</dbReference>
<dbReference type="SMART" id="SM00320">
    <property type="entry name" value="WD40"/>
    <property type="match status" value="1"/>
</dbReference>
<dbReference type="InterPro" id="IPR036322">
    <property type="entry name" value="WD40_repeat_dom_sf"/>
</dbReference>
<accession>A0A2K8SVB0</accession>
<keyword evidence="1" id="KW-0853">WD repeat</keyword>
<organism evidence="4 5">
    <name type="scientific">Nostoc flagelliforme CCNUN1</name>
    <dbReference type="NCBI Taxonomy" id="2038116"/>
    <lineage>
        <taxon>Bacteria</taxon>
        <taxon>Bacillati</taxon>
        <taxon>Cyanobacteriota</taxon>
        <taxon>Cyanophyceae</taxon>
        <taxon>Nostocales</taxon>
        <taxon>Nostocaceae</taxon>
        <taxon>Nostoc</taxon>
    </lineage>
</organism>
<dbReference type="SUPFAM" id="SSF52540">
    <property type="entry name" value="P-loop containing nucleoside triphosphate hydrolases"/>
    <property type="match status" value="2"/>
</dbReference>
<dbReference type="SUPFAM" id="SSF57997">
    <property type="entry name" value="Tropomyosin"/>
    <property type="match status" value="1"/>
</dbReference>
<evidence type="ECO:0000256" key="2">
    <source>
        <dbReference type="SAM" id="MobiDB-lite"/>
    </source>
</evidence>
<dbReference type="SUPFAM" id="SSF50978">
    <property type="entry name" value="WD40 repeat-like"/>
    <property type="match status" value="1"/>
</dbReference>
<sequence>MKLDLLRFFQACNPSKTLVVSKPEDRQYYIDFSKVRGAKIIEELGRTITRLAPEQPTCQLFTGHIGCGKSTELLRLKAELEQQGFHVVYFESSQSLDMADIDVTDILLAVAREVSQSLEAIKINLKPGYFKNLFSEISEFLQTPLDIGVEAELSVAQMCRELETARQDLQNRGEVLEAALQASLEFLLGLNDYLHDEIDSALVHYQQSLEFWRQSNYLERQGILLVNIALAYNRQSEKNQTENQRYWQESRNCFQQAIAIFEQAQRSDLLAKHITKLGEVLRCLQAWSELQSLVEKSLPLHQNYGTSLQLAQDYGFLAEVALEQSRWNEAHQLAGQALQILSEIHNLQSNEFAWYRFILAKSQQGLGQIEAAINSLKAAKAESNHQYNPQLYISILERLRSLYFEQGEYLKAFNIKQEQLQIEQQYGFRAFVGASYLNPQRQAINSAQLQVENSETIAQEIAASGRGQDVKRLRERIGGTEHKLTVIHGQSGVGKSSILQGGLIPALQQQAIGERDALPVLLRVYTDWVGMLGQSLAKAFEEVRGNQLFANLDSSAAILEQLRRNADRNLLTVLMFDQFEEFFFVYPDQGQRRAFYEFLRVCLDIPFVKVILSLREDYLHYLLELERLFNLSAINNNILDKSIRYYLGNFSPNDAKAVVQSLTERSHFYLELALIDELVRDLAGELGEVRPIELQIVGTQLQTEKITTLDKYRQFGTKEKLVERFLEEVIHDCGAENEQVARLVLYLLTDENGTRPLKTRAELAADLAAEADKLDLMLEIFVASRLVLLLPESPADRYQLVHDYLVSFIRQQQGNEILAELAREREQRLQAEEKLKLEQDAKQILVNAQQEAKRQIHQGRMQLRVSSGLAVCLLLFAGISSLYALSQIQVARNANDKKQKAENTLKTAEDKYQLVTQSLQATQKEQAAIQKKAQELETKKKDAEQNFQAAQNNQQAAEVESKLAKQKTQQANQSLLAAKADLEEVNQKASELQEKNAQAEESIKTASEKIKTAEVKLQQAATKQQQAESQAQQAQTTLNQAQTKLAQAQKATAGAEAAQKEAQKGTELERAGVNALRQFEYTELESLVAVVQSGKELKTLVKDGRSLEKYPAISPIFALDSILNKIKEVNQFQGHQGIVRSVSFSPDGKTIATASSDNTARLWPVDNLDQLLVRGCNWLHDYLQNNLNVSESDKRLCDDIK</sequence>
<name>A0A2K8SVB0_9NOSO</name>
<dbReference type="AlphaFoldDB" id="A0A2K8SVB0"/>
<dbReference type="Pfam" id="PF00400">
    <property type="entry name" value="WD40"/>
    <property type="match status" value="1"/>
</dbReference>
<evidence type="ECO:0000259" key="3">
    <source>
        <dbReference type="Pfam" id="PF20703"/>
    </source>
</evidence>
<evidence type="ECO:0000313" key="4">
    <source>
        <dbReference type="EMBL" id="AUB39404.1"/>
    </source>
</evidence>
<dbReference type="Proteomes" id="UP000232003">
    <property type="component" value="Chromosome"/>
</dbReference>
<dbReference type="InterPro" id="IPR049052">
    <property type="entry name" value="nSTAND1"/>
</dbReference>
<feature type="repeat" description="WD" evidence="1">
    <location>
        <begin position="1132"/>
        <end position="1173"/>
    </location>
</feature>
<dbReference type="PANTHER" id="PTHR43939">
    <property type="entry name" value="COILED-COIL DOMAIN-CONTAINING PROTEIN 158"/>
    <property type="match status" value="1"/>
</dbReference>
<proteinExistence type="predicted"/>
<reference evidence="4 5" key="1">
    <citation type="submission" date="2017-11" db="EMBL/GenBank/DDBJ databases">
        <title>Complete genome of a free-living desiccation-tolerant cyanobacterium and its photosynthetic adaptation to extreme terrestrial habitat.</title>
        <authorList>
            <person name="Shang J."/>
        </authorList>
    </citation>
    <scope>NUCLEOTIDE SEQUENCE [LARGE SCALE GENOMIC DNA]</scope>
    <source>
        <strain evidence="4 5">CCNUN1</strain>
    </source>
</reference>
<dbReference type="Gene3D" id="2.130.10.10">
    <property type="entry name" value="YVTN repeat-like/Quinoprotein amine dehydrogenase"/>
    <property type="match status" value="1"/>
</dbReference>
<feature type="region of interest" description="Disordered" evidence="2">
    <location>
        <begin position="940"/>
        <end position="965"/>
    </location>
</feature>
<dbReference type="PROSITE" id="PS50082">
    <property type="entry name" value="WD_REPEATS_2"/>
    <property type="match status" value="1"/>
</dbReference>
<protein>
    <submittedName>
        <fullName evidence="4">Tetratricopeptide</fullName>
    </submittedName>
</protein>
<keyword evidence="5" id="KW-1185">Reference proteome</keyword>
<feature type="domain" description="Novel STAND NTPase 1" evidence="3">
    <location>
        <begin position="465"/>
        <end position="807"/>
    </location>
</feature>
<dbReference type="KEGG" id="nfl:COO91_05397"/>
<evidence type="ECO:0000313" key="5">
    <source>
        <dbReference type="Proteomes" id="UP000232003"/>
    </source>
</evidence>